<evidence type="ECO:0000313" key="2">
    <source>
        <dbReference type="Proteomes" id="UP000789572"/>
    </source>
</evidence>
<evidence type="ECO:0000313" key="1">
    <source>
        <dbReference type="EMBL" id="CAG8677297.1"/>
    </source>
</evidence>
<proteinExistence type="predicted"/>
<protein>
    <submittedName>
        <fullName evidence="1">6878_t:CDS:1</fullName>
    </submittedName>
</protein>
<sequence length="58" mass="6294">LEIYCELVRSIALPGNNSQEIILGIINKQIVAGTFTYQVVTDITGPNSVPLPYGSFIL</sequence>
<reference evidence="1" key="1">
    <citation type="submission" date="2021-06" db="EMBL/GenBank/DDBJ databases">
        <authorList>
            <person name="Kallberg Y."/>
            <person name="Tangrot J."/>
            <person name="Rosling A."/>
        </authorList>
    </citation>
    <scope>NUCLEOTIDE SEQUENCE</scope>
    <source>
        <strain evidence="1">IA702</strain>
    </source>
</reference>
<dbReference type="AlphaFoldDB" id="A0A9N9EHG7"/>
<accession>A0A9N9EHG7</accession>
<feature type="non-terminal residue" evidence="1">
    <location>
        <position position="1"/>
    </location>
</feature>
<keyword evidence="2" id="KW-1185">Reference proteome</keyword>
<organism evidence="1 2">
    <name type="scientific">Paraglomus occultum</name>
    <dbReference type="NCBI Taxonomy" id="144539"/>
    <lineage>
        <taxon>Eukaryota</taxon>
        <taxon>Fungi</taxon>
        <taxon>Fungi incertae sedis</taxon>
        <taxon>Mucoromycota</taxon>
        <taxon>Glomeromycotina</taxon>
        <taxon>Glomeromycetes</taxon>
        <taxon>Paraglomerales</taxon>
        <taxon>Paraglomeraceae</taxon>
        <taxon>Paraglomus</taxon>
    </lineage>
</organism>
<comment type="caution">
    <text evidence="1">The sequence shown here is derived from an EMBL/GenBank/DDBJ whole genome shotgun (WGS) entry which is preliminary data.</text>
</comment>
<gene>
    <name evidence="1" type="ORF">POCULU_LOCUS11304</name>
</gene>
<name>A0A9N9EHG7_9GLOM</name>
<dbReference type="EMBL" id="CAJVPJ010007715">
    <property type="protein sequence ID" value="CAG8677297.1"/>
    <property type="molecule type" value="Genomic_DNA"/>
</dbReference>
<dbReference type="Proteomes" id="UP000789572">
    <property type="component" value="Unassembled WGS sequence"/>
</dbReference>
<feature type="non-terminal residue" evidence="1">
    <location>
        <position position="58"/>
    </location>
</feature>